<accession>A0ABS3MTL9</accession>
<dbReference type="Pfam" id="PF04055">
    <property type="entry name" value="Radical_SAM"/>
    <property type="match status" value="1"/>
</dbReference>
<evidence type="ECO:0000256" key="6">
    <source>
        <dbReference type="ARBA" id="ARBA00023601"/>
    </source>
</evidence>
<dbReference type="EMBL" id="JAGEPA010000001">
    <property type="protein sequence ID" value="MBO1434743.1"/>
    <property type="molecule type" value="Genomic_DNA"/>
</dbReference>
<keyword evidence="9" id="KW-1185">Reference proteome</keyword>
<evidence type="ECO:0000256" key="3">
    <source>
        <dbReference type="ARBA" id="ARBA00022723"/>
    </source>
</evidence>
<evidence type="ECO:0000256" key="5">
    <source>
        <dbReference type="ARBA" id="ARBA00023014"/>
    </source>
</evidence>
<dbReference type="CDD" id="cd01335">
    <property type="entry name" value="Radical_SAM"/>
    <property type="match status" value="1"/>
</dbReference>
<proteinExistence type="inferred from homology"/>
<dbReference type="InterPro" id="IPR023867">
    <property type="entry name" value="Sulphatase_maturase_rSAM"/>
</dbReference>
<evidence type="ECO:0000256" key="4">
    <source>
        <dbReference type="ARBA" id="ARBA00023004"/>
    </source>
</evidence>
<sequence>MSVEVRPLGVKCNISCHYCYQNSIRTMGGNAKEYDLDQIKEAVLAKGGPFALFGGEPLLMPLHDLADLFAWGFERFGSSSIQTNAVLLTDEHIKLFKRFKVGVGVSIDGPDECNSARWAGSVVKTSRATAKIERALETLLSCGIRPSVITTLNRFNATAAMLPRLIDWFRFLDRIGIPFARIHLLEVDSSSVRESLALSESENASAMLALGELERKELKTLKFDMFREIKALLLANDKEVSCVWRACDAYATEAVQGIEGHGEASNCGRTNKAGVDYVKADANGFERYLALYWTPQEHGGCKDCRFFLMCKGQCPGTSIDGDWRNRTEHCGVWFRLFEHVETLLCEDGYVPVSQDRNRLALEGAMLAEWAQCRNPTLTKVLERMRVLAFTKPTVDPVVS</sequence>
<dbReference type="SFLD" id="SFLDS00029">
    <property type="entry name" value="Radical_SAM"/>
    <property type="match status" value="1"/>
</dbReference>
<evidence type="ECO:0000256" key="2">
    <source>
        <dbReference type="ARBA" id="ARBA00022691"/>
    </source>
</evidence>
<dbReference type="InterPro" id="IPR058240">
    <property type="entry name" value="rSAM_sf"/>
</dbReference>
<dbReference type="PANTHER" id="PTHR43273:SF3">
    <property type="entry name" value="ANAEROBIC SULFATASE-MATURATING ENZYME HOMOLOG ASLB-RELATED"/>
    <property type="match status" value="1"/>
</dbReference>
<keyword evidence="5" id="KW-0411">Iron-sulfur</keyword>
<reference evidence="8" key="1">
    <citation type="journal article" date="2021" name="Int. J. Syst. Evol. Microbiol.">
        <title>Bradyrhizobium septentrionale sp. nov. (sv. septentrionale) and Bradyrhizobium quebecense sp. nov. (sv. septentrionale) associated with legumes native to Canada possess rearranged symbiosis genes and numerous insertion sequences.</title>
        <authorList>
            <person name="Bromfield E.S.P."/>
            <person name="Cloutier S."/>
        </authorList>
    </citation>
    <scope>NUCLEOTIDE SEQUENCE</scope>
    <source>
        <strain evidence="8">12S5</strain>
    </source>
</reference>
<dbReference type="RefSeq" id="WP_207838269.1">
    <property type="nucleotide sequence ID" value="NZ_CP088282.1"/>
</dbReference>
<feature type="domain" description="Radical SAM core" evidence="7">
    <location>
        <begin position="1"/>
        <end position="212"/>
    </location>
</feature>
<dbReference type="Gene3D" id="3.20.20.70">
    <property type="entry name" value="Aldolase class I"/>
    <property type="match status" value="1"/>
</dbReference>
<dbReference type="PROSITE" id="PS51918">
    <property type="entry name" value="RADICAL_SAM"/>
    <property type="match status" value="1"/>
</dbReference>
<protein>
    <submittedName>
        <fullName evidence="8">Radical SAM protein</fullName>
    </submittedName>
</protein>
<dbReference type="SUPFAM" id="SSF102114">
    <property type="entry name" value="Radical SAM enzymes"/>
    <property type="match status" value="1"/>
</dbReference>
<evidence type="ECO:0000256" key="1">
    <source>
        <dbReference type="ARBA" id="ARBA00001966"/>
    </source>
</evidence>
<dbReference type="InterPro" id="IPR013785">
    <property type="entry name" value="Aldolase_TIM"/>
</dbReference>
<evidence type="ECO:0000313" key="8">
    <source>
        <dbReference type="EMBL" id="MBO1434743.1"/>
    </source>
</evidence>
<gene>
    <name evidence="8" type="ORF">J4P68_36365</name>
</gene>
<evidence type="ECO:0000259" key="7">
    <source>
        <dbReference type="PROSITE" id="PS51918"/>
    </source>
</evidence>
<dbReference type="InterPro" id="IPR007197">
    <property type="entry name" value="rSAM"/>
</dbReference>
<name>A0ABS3MTL9_9BRAD</name>
<comment type="cofactor">
    <cofactor evidence="1">
        <name>[4Fe-4S] cluster</name>
        <dbReference type="ChEBI" id="CHEBI:49883"/>
    </cofactor>
</comment>
<keyword evidence="3" id="KW-0479">Metal-binding</keyword>
<keyword evidence="2" id="KW-0949">S-adenosyl-L-methionine</keyword>
<dbReference type="Proteomes" id="UP000692816">
    <property type="component" value="Unassembled WGS sequence"/>
</dbReference>
<dbReference type="PANTHER" id="PTHR43273">
    <property type="entry name" value="ANAEROBIC SULFATASE-MATURATING ENZYME HOMOLOG ASLB-RELATED"/>
    <property type="match status" value="1"/>
</dbReference>
<evidence type="ECO:0000313" key="9">
    <source>
        <dbReference type="Proteomes" id="UP000692816"/>
    </source>
</evidence>
<comment type="similarity">
    <text evidence="6">Belongs to the radical SAM superfamily. Anaerobic sulfatase-maturating enzyme family.</text>
</comment>
<comment type="caution">
    <text evidence="8">The sequence shown here is derived from an EMBL/GenBank/DDBJ whole genome shotgun (WGS) entry which is preliminary data.</text>
</comment>
<organism evidence="8 9">
    <name type="scientific">Bradyrhizobium quebecense</name>
    <dbReference type="NCBI Taxonomy" id="2748629"/>
    <lineage>
        <taxon>Bacteria</taxon>
        <taxon>Pseudomonadati</taxon>
        <taxon>Pseudomonadota</taxon>
        <taxon>Alphaproteobacteria</taxon>
        <taxon>Hyphomicrobiales</taxon>
        <taxon>Nitrobacteraceae</taxon>
        <taxon>Bradyrhizobium</taxon>
    </lineage>
</organism>
<dbReference type="SFLD" id="SFLDG01067">
    <property type="entry name" value="SPASM/twitch_domain_containing"/>
    <property type="match status" value="1"/>
</dbReference>
<keyword evidence="4" id="KW-0408">Iron</keyword>